<organism evidence="1 2">
    <name type="scientific">Trametes coccinea (strain BRFM310)</name>
    <name type="common">Pycnoporus coccineus</name>
    <dbReference type="NCBI Taxonomy" id="1353009"/>
    <lineage>
        <taxon>Eukaryota</taxon>
        <taxon>Fungi</taxon>
        <taxon>Dikarya</taxon>
        <taxon>Basidiomycota</taxon>
        <taxon>Agaricomycotina</taxon>
        <taxon>Agaricomycetes</taxon>
        <taxon>Polyporales</taxon>
        <taxon>Polyporaceae</taxon>
        <taxon>Trametes</taxon>
    </lineage>
</organism>
<reference evidence="1 2" key="1">
    <citation type="journal article" date="2015" name="Biotechnol. Biofuels">
        <title>Enhanced degradation of softwood versus hardwood by the white-rot fungus Pycnoporus coccineus.</title>
        <authorList>
            <person name="Couturier M."/>
            <person name="Navarro D."/>
            <person name="Chevret D."/>
            <person name="Henrissat B."/>
            <person name="Piumi F."/>
            <person name="Ruiz-Duenas F.J."/>
            <person name="Martinez A.T."/>
            <person name="Grigoriev I.V."/>
            <person name="Riley R."/>
            <person name="Lipzen A."/>
            <person name="Berrin J.G."/>
            <person name="Master E.R."/>
            <person name="Rosso M.N."/>
        </authorList>
    </citation>
    <scope>NUCLEOTIDE SEQUENCE [LARGE SCALE GENOMIC DNA]</scope>
    <source>
        <strain evidence="1 2">BRFM310</strain>
    </source>
</reference>
<dbReference type="GO" id="GO:0016616">
    <property type="term" value="F:oxidoreductase activity, acting on the CH-OH group of donors, NAD or NADP as acceptor"/>
    <property type="evidence" value="ECO:0007669"/>
    <property type="project" value="TreeGrafter"/>
</dbReference>
<accession>A0A1Y2IWH6</accession>
<name>A0A1Y2IWH6_TRAC3</name>
<dbReference type="EMBL" id="KZ084094">
    <property type="protein sequence ID" value="OSD04964.1"/>
    <property type="molecule type" value="Genomic_DNA"/>
</dbReference>
<dbReference type="CDD" id="cd05325">
    <property type="entry name" value="carb_red_sniffer_like_SDR_c"/>
    <property type="match status" value="1"/>
</dbReference>
<dbReference type="Proteomes" id="UP000193067">
    <property type="component" value="Unassembled WGS sequence"/>
</dbReference>
<dbReference type="InterPro" id="IPR002347">
    <property type="entry name" value="SDR_fam"/>
</dbReference>
<dbReference type="PRINTS" id="PR00081">
    <property type="entry name" value="GDHRDH"/>
</dbReference>
<dbReference type="PANTHER" id="PTHR45458:SF1">
    <property type="entry name" value="SHORT CHAIN DEHYDROGENASE"/>
    <property type="match status" value="1"/>
</dbReference>
<dbReference type="Gene3D" id="3.40.50.720">
    <property type="entry name" value="NAD(P)-binding Rossmann-like Domain"/>
    <property type="match status" value="1"/>
</dbReference>
<gene>
    <name evidence="1" type="ORF">PYCCODRAFT_1465431</name>
</gene>
<dbReference type="Pfam" id="PF00106">
    <property type="entry name" value="adh_short"/>
    <property type="match status" value="1"/>
</dbReference>
<dbReference type="AlphaFoldDB" id="A0A1Y2IWH6"/>
<evidence type="ECO:0000313" key="1">
    <source>
        <dbReference type="EMBL" id="OSD04964.1"/>
    </source>
</evidence>
<dbReference type="OrthoDB" id="9876299at2759"/>
<dbReference type="InterPro" id="IPR036291">
    <property type="entry name" value="NAD(P)-bd_dom_sf"/>
</dbReference>
<dbReference type="InterPro" id="IPR052184">
    <property type="entry name" value="SDR_enzymes"/>
</dbReference>
<sequence>MAAAQLTTWLVTGASRGIGLELVKQILATPTNKVVATCRNPDGATGLTELKDSAQDRLDVVRLDLDDFEAVRSSASQLNTLLGETGLDYLVNNAGISLRNELASETEPEDILQHVRTNAAAPALLSKICLPLLRKGNKKAIIHISSTAGSVNLAIPRVGAKITAYSMSKAALNMLANKQKAENPDFTVLCLCPGWVRTGLGGPAAPLEAPQSVEGLMKIIAAATPEDGCRFVRYNGDVIPW</sequence>
<evidence type="ECO:0000313" key="2">
    <source>
        <dbReference type="Proteomes" id="UP000193067"/>
    </source>
</evidence>
<proteinExistence type="predicted"/>
<dbReference type="SUPFAM" id="SSF51735">
    <property type="entry name" value="NAD(P)-binding Rossmann-fold domains"/>
    <property type="match status" value="1"/>
</dbReference>
<protein>
    <submittedName>
        <fullName evidence="1">NAD-P-binding protein</fullName>
    </submittedName>
</protein>
<dbReference type="PANTHER" id="PTHR45458">
    <property type="entry name" value="SHORT-CHAIN DEHYDROGENASE/REDUCTASE SDR"/>
    <property type="match status" value="1"/>
</dbReference>
<keyword evidence="2" id="KW-1185">Reference proteome</keyword>